<keyword evidence="1" id="KW-0479">Metal-binding</keyword>
<dbReference type="FunFam" id="3.30.160.60:FF:000415">
    <property type="entry name" value="Zinc finger protein 827"/>
    <property type="match status" value="1"/>
</dbReference>
<dbReference type="FunFam" id="3.30.160.60:FF:001564">
    <property type="entry name" value="zinc finger protein 827 isoform X1"/>
    <property type="match status" value="1"/>
</dbReference>
<accession>A0A315W4X8</accession>
<feature type="compositionally biased region" description="Polar residues" evidence="6">
    <location>
        <begin position="479"/>
        <end position="493"/>
    </location>
</feature>
<sequence length="838" mass="92339">MASKEERRVRGGWGFRVQGGALTDWHRVGNSRATHSPSSHPLAIENSKDAQYHKVKVKAEPMEVDPPPSELTPPASHLLTFSTLGASEKNEPMSNLPETLACPQKDLFSQDISVKMASELLFKLSDMPAQAHLAAHVLPPPLLHPATPSSSLPLSPSPLHFSCAASPWQREKRPLSLANGVTERGVSEKVSKANNHKDSNMVGINSSFLDECFRQSPFNSRSKSSSPAEASSSTRVPFHDSEKDGEPGNGLAQWKLHEQLFPCPVCGKVFGRQQTLSRHLSLHTEERKYKCHLCPYAAKCRANLNQHLTIHSVKLVQTDAEQIVSAVTADSTERKNCPYYYSCHVCGFQTELNAQFVSHMSLHVDKEQWMFSLCCSICDYVCMEESDMKSHISTGHAEARIVSRNVVMQEFKNAGSEVSSEDGEEDTNKPGLNSRSPLSETKSTSSSLSALSDSLNSSEGGDVAHGNEELKNLLAPPSSAGSQASCGSHSGSGTEDKSDKGFECVFCNFVCKTRSMYERHLQIHLITRMFECDVCHKFLKTPEQLLEHKKCHTVPSGGLKCPFCIYSTNRPAAMECHLKTHCKVEYRCRICQGLWPDQASLEAHMRGHRLGNHYKCERCGYLSKTANKLIEHVRVHTGERPFHCDRCSYSCKRKDNLNLHKKLKHAPRQTFGCRECPFTTTHPFVFSRHLKKHQSGGPGGLDGGVGGGGEDEEEEKSAGSGGSSPLMSLTASQALQSVALSLTLGRSRQPETASTNGGASLSISSPSLFPPSSRHVLEQYRNGEQAHLIPLTTLYTFHSHLHSRWRPASSPLVFASPSHSHKHSFLAYLGLMERAKTV</sequence>
<feature type="compositionally biased region" description="Basic and acidic residues" evidence="6">
    <location>
        <begin position="185"/>
        <end position="199"/>
    </location>
</feature>
<feature type="compositionally biased region" description="Low complexity" evidence="6">
    <location>
        <begin position="219"/>
        <end position="233"/>
    </location>
</feature>
<name>A0A315W4X8_GAMAF</name>
<dbReference type="InterPro" id="IPR050688">
    <property type="entry name" value="Zinc_finger/UBP_domain"/>
</dbReference>
<feature type="region of interest" description="Disordered" evidence="6">
    <location>
        <begin position="24"/>
        <end position="48"/>
    </location>
</feature>
<dbReference type="PANTHER" id="PTHR24403:SF109">
    <property type="entry name" value="ZINC FINGER PROTEIN 845-LIKE"/>
    <property type="match status" value="1"/>
</dbReference>
<feature type="domain" description="C2H2-type" evidence="7">
    <location>
        <begin position="530"/>
        <end position="553"/>
    </location>
</feature>
<feature type="region of interest" description="Disordered" evidence="6">
    <location>
        <begin position="413"/>
        <end position="498"/>
    </location>
</feature>
<reference evidence="8 9" key="1">
    <citation type="journal article" date="2018" name="G3 (Bethesda)">
        <title>A High-Quality Reference Genome for the Invasive Mosquitofish Gambusia affinis Using a Chicago Library.</title>
        <authorList>
            <person name="Hoffberg S.L."/>
            <person name="Troendle N.J."/>
            <person name="Glenn T.C."/>
            <person name="Mahmud O."/>
            <person name="Louha S."/>
            <person name="Chalopin D."/>
            <person name="Bennetzen J.L."/>
            <person name="Mauricio R."/>
        </authorList>
    </citation>
    <scope>NUCLEOTIDE SEQUENCE [LARGE SCALE GENOMIC DNA]</scope>
    <source>
        <strain evidence="8">NE01/NJP1002.9</strain>
        <tissue evidence="8">Muscle</tissue>
    </source>
</reference>
<keyword evidence="4" id="KW-0862">Zinc</keyword>
<dbReference type="PROSITE" id="PS50157">
    <property type="entry name" value="ZINC_FINGER_C2H2_2"/>
    <property type="match status" value="5"/>
</dbReference>
<evidence type="ECO:0000256" key="3">
    <source>
        <dbReference type="ARBA" id="ARBA00022771"/>
    </source>
</evidence>
<feature type="compositionally biased region" description="Low complexity" evidence="6">
    <location>
        <begin position="434"/>
        <end position="458"/>
    </location>
</feature>
<dbReference type="PROSITE" id="PS00028">
    <property type="entry name" value="ZINC_FINGER_C2H2_1"/>
    <property type="match status" value="5"/>
</dbReference>
<evidence type="ECO:0000313" key="8">
    <source>
        <dbReference type="EMBL" id="PWA30754.1"/>
    </source>
</evidence>
<feature type="compositionally biased region" description="Basic and acidic residues" evidence="6">
    <location>
        <begin position="237"/>
        <end position="246"/>
    </location>
</feature>
<evidence type="ECO:0000313" key="9">
    <source>
        <dbReference type="Proteomes" id="UP000250572"/>
    </source>
</evidence>
<dbReference type="PANTHER" id="PTHR24403">
    <property type="entry name" value="ZINC FINGER PROTEIN"/>
    <property type="match status" value="1"/>
</dbReference>
<dbReference type="FunFam" id="3.30.160.60:FF:002599">
    <property type="entry name" value="Zinc finger protein 827"/>
    <property type="match status" value="1"/>
</dbReference>
<organism evidence="8 9">
    <name type="scientific">Gambusia affinis</name>
    <name type="common">Western mosquitofish</name>
    <name type="synonym">Heterandria affinis</name>
    <dbReference type="NCBI Taxonomy" id="33528"/>
    <lineage>
        <taxon>Eukaryota</taxon>
        <taxon>Metazoa</taxon>
        <taxon>Chordata</taxon>
        <taxon>Craniata</taxon>
        <taxon>Vertebrata</taxon>
        <taxon>Euteleostomi</taxon>
        <taxon>Actinopterygii</taxon>
        <taxon>Neopterygii</taxon>
        <taxon>Teleostei</taxon>
        <taxon>Neoteleostei</taxon>
        <taxon>Acanthomorphata</taxon>
        <taxon>Ovalentaria</taxon>
        <taxon>Atherinomorphae</taxon>
        <taxon>Cyprinodontiformes</taxon>
        <taxon>Poeciliidae</taxon>
        <taxon>Poeciliinae</taxon>
        <taxon>Gambusia</taxon>
    </lineage>
</organism>
<feature type="region of interest" description="Disordered" evidence="6">
    <location>
        <begin position="690"/>
        <end position="727"/>
    </location>
</feature>
<evidence type="ECO:0000256" key="4">
    <source>
        <dbReference type="ARBA" id="ARBA00022833"/>
    </source>
</evidence>
<dbReference type="AlphaFoldDB" id="A0A315W4X8"/>
<keyword evidence="2" id="KW-0677">Repeat</keyword>
<dbReference type="EMBL" id="NHOQ01000347">
    <property type="protein sequence ID" value="PWA30754.1"/>
    <property type="molecule type" value="Genomic_DNA"/>
</dbReference>
<feature type="domain" description="C2H2-type" evidence="7">
    <location>
        <begin position="642"/>
        <end position="670"/>
    </location>
</feature>
<dbReference type="InterPro" id="IPR036236">
    <property type="entry name" value="Znf_C2H2_sf"/>
</dbReference>
<dbReference type="FunFam" id="3.30.160.60:FF:001733">
    <property type="entry name" value="zinc finger protein 827 isoform X1"/>
    <property type="match status" value="1"/>
</dbReference>
<protein>
    <recommendedName>
        <fullName evidence="7">C2H2-type domain-containing protein</fullName>
    </recommendedName>
</protein>
<dbReference type="GO" id="GO:0005634">
    <property type="term" value="C:nucleus"/>
    <property type="evidence" value="ECO:0007669"/>
    <property type="project" value="TreeGrafter"/>
</dbReference>
<dbReference type="SMART" id="SM00355">
    <property type="entry name" value="ZnF_C2H2"/>
    <property type="match status" value="11"/>
</dbReference>
<keyword evidence="9" id="KW-1185">Reference proteome</keyword>
<feature type="domain" description="C2H2-type" evidence="7">
    <location>
        <begin position="261"/>
        <end position="288"/>
    </location>
</feature>
<feature type="region of interest" description="Disordered" evidence="6">
    <location>
        <begin position="746"/>
        <end position="765"/>
    </location>
</feature>
<dbReference type="Pfam" id="PF00096">
    <property type="entry name" value="zf-C2H2"/>
    <property type="match status" value="1"/>
</dbReference>
<keyword evidence="3 5" id="KW-0863">Zinc-finger</keyword>
<dbReference type="Proteomes" id="UP000250572">
    <property type="component" value="Unassembled WGS sequence"/>
</dbReference>
<dbReference type="Gene3D" id="3.30.160.60">
    <property type="entry name" value="Classic Zinc Finger"/>
    <property type="match status" value="6"/>
</dbReference>
<feature type="compositionally biased region" description="Polar residues" evidence="6">
    <location>
        <begin position="746"/>
        <end position="759"/>
    </location>
</feature>
<dbReference type="SUPFAM" id="SSF57667">
    <property type="entry name" value="beta-beta-alpha zinc fingers"/>
    <property type="match status" value="3"/>
</dbReference>
<dbReference type="GO" id="GO:0008270">
    <property type="term" value="F:zinc ion binding"/>
    <property type="evidence" value="ECO:0007669"/>
    <property type="project" value="UniProtKB-KW"/>
</dbReference>
<feature type="domain" description="C2H2-type" evidence="7">
    <location>
        <begin position="289"/>
        <end position="312"/>
    </location>
</feature>
<proteinExistence type="predicted"/>
<evidence type="ECO:0000256" key="2">
    <source>
        <dbReference type="ARBA" id="ARBA00022737"/>
    </source>
</evidence>
<evidence type="ECO:0000256" key="5">
    <source>
        <dbReference type="PROSITE-ProRule" id="PRU00042"/>
    </source>
</evidence>
<comment type="caution">
    <text evidence="8">The sequence shown here is derived from an EMBL/GenBank/DDBJ whole genome shotgun (WGS) entry which is preliminary data.</text>
</comment>
<feature type="region of interest" description="Disordered" evidence="6">
    <location>
        <begin position="219"/>
        <end position="249"/>
    </location>
</feature>
<feature type="compositionally biased region" description="Gly residues" evidence="6">
    <location>
        <begin position="696"/>
        <end position="708"/>
    </location>
</feature>
<evidence type="ECO:0000256" key="1">
    <source>
        <dbReference type="ARBA" id="ARBA00022723"/>
    </source>
</evidence>
<evidence type="ECO:0000256" key="6">
    <source>
        <dbReference type="SAM" id="MobiDB-lite"/>
    </source>
</evidence>
<feature type="region of interest" description="Disordered" evidence="6">
    <location>
        <begin position="177"/>
        <end position="202"/>
    </location>
</feature>
<gene>
    <name evidence="8" type="ORF">CCH79_00009200</name>
</gene>
<feature type="domain" description="C2H2-type" evidence="7">
    <location>
        <begin position="614"/>
        <end position="641"/>
    </location>
</feature>
<dbReference type="InterPro" id="IPR013087">
    <property type="entry name" value="Znf_C2H2_type"/>
</dbReference>
<dbReference type="GO" id="GO:0045944">
    <property type="term" value="P:positive regulation of transcription by RNA polymerase II"/>
    <property type="evidence" value="ECO:0007669"/>
    <property type="project" value="TreeGrafter"/>
</dbReference>
<evidence type="ECO:0000259" key="7">
    <source>
        <dbReference type="PROSITE" id="PS50157"/>
    </source>
</evidence>